<name>A0ABD3TG94_9LAMI</name>
<protein>
    <submittedName>
        <fullName evidence="1">Uncharacterized protein</fullName>
    </submittedName>
</protein>
<dbReference type="EMBL" id="JBJXBP010000004">
    <property type="protein sequence ID" value="KAL3835378.1"/>
    <property type="molecule type" value="Genomic_DNA"/>
</dbReference>
<evidence type="ECO:0000313" key="2">
    <source>
        <dbReference type="Proteomes" id="UP001634393"/>
    </source>
</evidence>
<evidence type="ECO:0000313" key="1">
    <source>
        <dbReference type="EMBL" id="KAL3835378.1"/>
    </source>
</evidence>
<accession>A0ABD3TG94</accession>
<reference evidence="1 2" key="1">
    <citation type="submission" date="2024-12" db="EMBL/GenBank/DDBJ databases">
        <title>The unique morphological basis and parallel evolutionary history of personate flowers in Penstemon.</title>
        <authorList>
            <person name="Depatie T.H."/>
            <person name="Wessinger C.A."/>
        </authorList>
    </citation>
    <scope>NUCLEOTIDE SEQUENCE [LARGE SCALE GENOMIC DNA]</scope>
    <source>
        <strain evidence="1">WTNN_2</strain>
        <tissue evidence="1">Leaf</tissue>
    </source>
</reference>
<sequence>MQRSRRSEREVEDDESELDNEFKVEDLQDTYSTKSSSWRNMYPFNLFRNYYSRQHSIVEVVEISPLTETISVNTLFTLKTEWPRQHSFFTSKSRGFFVD</sequence>
<proteinExistence type="predicted"/>
<comment type="caution">
    <text evidence="1">The sequence shown here is derived from an EMBL/GenBank/DDBJ whole genome shotgun (WGS) entry which is preliminary data.</text>
</comment>
<organism evidence="1 2">
    <name type="scientific">Penstemon smallii</name>
    <dbReference type="NCBI Taxonomy" id="265156"/>
    <lineage>
        <taxon>Eukaryota</taxon>
        <taxon>Viridiplantae</taxon>
        <taxon>Streptophyta</taxon>
        <taxon>Embryophyta</taxon>
        <taxon>Tracheophyta</taxon>
        <taxon>Spermatophyta</taxon>
        <taxon>Magnoliopsida</taxon>
        <taxon>eudicotyledons</taxon>
        <taxon>Gunneridae</taxon>
        <taxon>Pentapetalae</taxon>
        <taxon>asterids</taxon>
        <taxon>lamiids</taxon>
        <taxon>Lamiales</taxon>
        <taxon>Plantaginaceae</taxon>
        <taxon>Cheloneae</taxon>
        <taxon>Penstemon</taxon>
    </lineage>
</organism>
<dbReference type="Proteomes" id="UP001634393">
    <property type="component" value="Unassembled WGS sequence"/>
</dbReference>
<gene>
    <name evidence="1" type="ORF">ACJIZ3_010114</name>
</gene>
<keyword evidence="2" id="KW-1185">Reference proteome</keyword>
<dbReference type="AlphaFoldDB" id="A0ABD3TG94"/>